<gene>
    <name evidence="3" type="ORF">DFR56_102163</name>
</gene>
<evidence type="ECO:0000313" key="4">
    <source>
        <dbReference type="Proteomes" id="UP000247978"/>
    </source>
</evidence>
<dbReference type="PANTHER" id="PTHR36834:SF1">
    <property type="entry name" value="INTEGRAL MEMBRANE PROTEIN"/>
    <property type="match status" value="1"/>
</dbReference>
<dbReference type="OrthoDB" id="4822551at2"/>
<reference evidence="3 4" key="1">
    <citation type="submission" date="2018-05" db="EMBL/GenBank/DDBJ databases">
        <title>Genomic Encyclopedia of Type Strains, Phase IV (KMG-IV): sequencing the most valuable type-strain genomes for metagenomic binning, comparative biology and taxonomic classification.</title>
        <authorList>
            <person name="Goeker M."/>
        </authorList>
    </citation>
    <scope>NUCLEOTIDE SEQUENCE [LARGE SCALE GENOMIC DNA]</scope>
    <source>
        <strain evidence="3 4">DSM 28556</strain>
    </source>
</reference>
<evidence type="ECO:0000259" key="2">
    <source>
        <dbReference type="Pfam" id="PF04892"/>
    </source>
</evidence>
<feature type="transmembrane region" description="Helical" evidence="1">
    <location>
        <begin position="82"/>
        <end position="107"/>
    </location>
</feature>
<protein>
    <submittedName>
        <fullName evidence="3">VanZ like protein</fullName>
    </submittedName>
</protein>
<evidence type="ECO:0000313" key="3">
    <source>
        <dbReference type="EMBL" id="PXW89386.1"/>
    </source>
</evidence>
<organism evidence="3 4">
    <name type="scientific">Pseudogracilibacillus auburnensis</name>
    <dbReference type="NCBI Taxonomy" id="1494959"/>
    <lineage>
        <taxon>Bacteria</taxon>
        <taxon>Bacillati</taxon>
        <taxon>Bacillota</taxon>
        <taxon>Bacilli</taxon>
        <taxon>Bacillales</taxon>
        <taxon>Bacillaceae</taxon>
        <taxon>Pseudogracilibacillus</taxon>
    </lineage>
</organism>
<keyword evidence="1" id="KW-0472">Membrane</keyword>
<dbReference type="EMBL" id="QJJQ01000002">
    <property type="protein sequence ID" value="PXW89386.1"/>
    <property type="molecule type" value="Genomic_DNA"/>
</dbReference>
<dbReference type="PANTHER" id="PTHR36834">
    <property type="entry name" value="MEMBRANE PROTEIN-RELATED"/>
    <property type="match status" value="1"/>
</dbReference>
<keyword evidence="1" id="KW-0812">Transmembrane</keyword>
<feature type="transmembrane region" description="Helical" evidence="1">
    <location>
        <begin position="5"/>
        <end position="22"/>
    </location>
</feature>
<feature type="transmembrane region" description="Helical" evidence="1">
    <location>
        <begin position="119"/>
        <end position="137"/>
    </location>
</feature>
<feature type="transmembrane region" description="Helical" evidence="1">
    <location>
        <begin position="42"/>
        <end position="75"/>
    </location>
</feature>
<keyword evidence="1" id="KW-1133">Transmembrane helix</keyword>
<comment type="caution">
    <text evidence="3">The sequence shown here is derived from an EMBL/GenBank/DDBJ whole genome shotgun (WGS) entry which is preliminary data.</text>
</comment>
<dbReference type="InterPro" id="IPR006976">
    <property type="entry name" value="VanZ-like"/>
</dbReference>
<dbReference type="Pfam" id="PF04892">
    <property type="entry name" value="VanZ"/>
    <property type="match status" value="1"/>
</dbReference>
<evidence type="ECO:0000256" key="1">
    <source>
        <dbReference type="SAM" id="Phobius"/>
    </source>
</evidence>
<name>A0A2V3W717_9BACI</name>
<dbReference type="Proteomes" id="UP000247978">
    <property type="component" value="Unassembled WGS sequence"/>
</dbReference>
<dbReference type="RefSeq" id="WP_158525494.1">
    <property type="nucleotide sequence ID" value="NZ_JADIJL010000001.1"/>
</dbReference>
<feature type="domain" description="VanZ-like" evidence="2">
    <location>
        <begin position="8"/>
        <end position="136"/>
    </location>
</feature>
<sequence>MLKRLFYFLYLLFLVYIVWILPGEAKPHATMNLIPLQTIRLYFTAFIHGYVPMYIIISNLIGNIVLFIPIGFLLFNYLRHMGGIVILFFSFYIPVYIEIVQLLLYLVGYGTRSLDIDDVLLNMLGIWIGYFVAFIFWSNRSRKKST</sequence>
<keyword evidence="4" id="KW-1185">Reference proteome</keyword>
<proteinExistence type="predicted"/>
<dbReference type="InterPro" id="IPR053150">
    <property type="entry name" value="Teicoplanin_resist-assoc"/>
</dbReference>
<dbReference type="AlphaFoldDB" id="A0A2V3W717"/>
<accession>A0A2V3W717</accession>